<protein>
    <submittedName>
        <fullName evidence="2">Iron-sulfur cluster assembly accessory protein</fullName>
    </submittedName>
</protein>
<gene>
    <name evidence="2" type="ORF">CfE428DRAFT_5483</name>
</gene>
<dbReference type="RefSeq" id="WP_006982804.1">
    <property type="nucleotide sequence ID" value="NZ_ABVL01000025.1"/>
</dbReference>
<dbReference type="FunCoup" id="B4D993">
    <property type="interactions" value="433"/>
</dbReference>
<dbReference type="InterPro" id="IPR035903">
    <property type="entry name" value="HesB-like_dom_sf"/>
</dbReference>
<name>B4D993_9BACT</name>
<dbReference type="GO" id="GO:0051539">
    <property type="term" value="F:4 iron, 4 sulfur cluster binding"/>
    <property type="evidence" value="ECO:0007669"/>
    <property type="project" value="TreeGrafter"/>
</dbReference>
<dbReference type="GO" id="GO:0016226">
    <property type="term" value="P:iron-sulfur cluster assembly"/>
    <property type="evidence" value="ECO:0007669"/>
    <property type="project" value="InterPro"/>
</dbReference>
<dbReference type="STRING" id="497964.CfE428DRAFT_5483"/>
<keyword evidence="3" id="KW-1185">Reference proteome</keyword>
<dbReference type="PROSITE" id="PS01152">
    <property type="entry name" value="HESB"/>
    <property type="match status" value="1"/>
</dbReference>
<comment type="caution">
    <text evidence="2">The sequence shown here is derived from an EMBL/GenBank/DDBJ whole genome shotgun (WGS) entry which is preliminary data.</text>
</comment>
<dbReference type="InterPro" id="IPR017870">
    <property type="entry name" value="FeS_cluster_insertion_CS"/>
</dbReference>
<dbReference type="PANTHER" id="PTHR43011:SF1">
    <property type="entry name" value="IRON-SULFUR CLUSTER ASSEMBLY 2 HOMOLOG, MITOCHONDRIAL"/>
    <property type="match status" value="1"/>
</dbReference>
<dbReference type="InterPro" id="IPR016092">
    <property type="entry name" value="ATAP"/>
</dbReference>
<dbReference type="Proteomes" id="UP000005824">
    <property type="component" value="Unassembled WGS sequence"/>
</dbReference>
<dbReference type="eggNOG" id="COG0316">
    <property type="taxonomic scope" value="Bacteria"/>
</dbReference>
<evidence type="ECO:0000313" key="2">
    <source>
        <dbReference type="EMBL" id="EDY16996.1"/>
    </source>
</evidence>
<sequence>MIQVTEPAIRQLQVMMREQDDQTQGLRIFVEHGGCAGLQYGMGFGQAEPGDEVVERDGVKVIIAEKSRHFLDGSTIDYSDDLAGAGFRIQNPNAVRSCGCGTSFEPADAEASTQP</sequence>
<dbReference type="SUPFAM" id="SSF89360">
    <property type="entry name" value="HesB-like domain"/>
    <property type="match status" value="1"/>
</dbReference>
<dbReference type="InterPro" id="IPR000361">
    <property type="entry name" value="ATAP_core_dom"/>
</dbReference>
<accession>B4D993</accession>
<dbReference type="NCBIfam" id="TIGR00049">
    <property type="entry name" value="iron-sulfur cluster assembly accessory protein"/>
    <property type="match status" value="1"/>
</dbReference>
<dbReference type="AlphaFoldDB" id="B4D993"/>
<evidence type="ECO:0000313" key="3">
    <source>
        <dbReference type="Proteomes" id="UP000005824"/>
    </source>
</evidence>
<evidence type="ECO:0000259" key="1">
    <source>
        <dbReference type="Pfam" id="PF01521"/>
    </source>
</evidence>
<organism evidence="2 3">
    <name type="scientific">Chthoniobacter flavus Ellin428</name>
    <dbReference type="NCBI Taxonomy" id="497964"/>
    <lineage>
        <taxon>Bacteria</taxon>
        <taxon>Pseudomonadati</taxon>
        <taxon>Verrucomicrobiota</taxon>
        <taxon>Spartobacteria</taxon>
        <taxon>Chthoniobacterales</taxon>
        <taxon>Chthoniobacteraceae</taxon>
        <taxon>Chthoniobacter</taxon>
    </lineage>
</organism>
<proteinExistence type="predicted"/>
<dbReference type="InParanoid" id="B4D993"/>
<dbReference type="GO" id="GO:0051537">
    <property type="term" value="F:2 iron, 2 sulfur cluster binding"/>
    <property type="evidence" value="ECO:0007669"/>
    <property type="project" value="TreeGrafter"/>
</dbReference>
<dbReference type="Gene3D" id="2.60.300.12">
    <property type="entry name" value="HesB-like domain"/>
    <property type="match status" value="1"/>
</dbReference>
<dbReference type="PANTHER" id="PTHR43011">
    <property type="entry name" value="IRON-SULFUR CLUSTER ASSEMBLY 2 HOMOLOG, MITOCHONDRIAL"/>
    <property type="match status" value="1"/>
</dbReference>
<dbReference type="Pfam" id="PF01521">
    <property type="entry name" value="Fe-S_biosyn"/>
    <property type="match status" value="1"/>
</dbReference>
<feature type="domain" description="Core" evidence="1">
    <location>
        <begin position="2"/>
        <end position="101"/>
    </location>
</feature>
<dbReference type="EMBL" id="ABVL01000025">
    <property type="protein sequence ID" value="EDY16996.1"/>
    <property type="molecule type" value="Genomic_DNA"/>
</dbReference>
<reference evidence="2 3" key="1">
    <citation type="journal article" date="2011" name="J. Bacteriol.">
        <title>Genome sequence of Chthoniobacter flavus Ellin428, an aerobic heterotrophic soil bacterium.</title>
        <authorList>
            <person name="Kant R."/>
            <person name="van Passel M.W."/>
            <person name="Palva A."/>
            <person name="Lucas S."/>
            <person name="Lapidus A."/>
            <person name="Glavina Del Rio T."/>
            <person name="Dalin E."/>
            <person name="Tice H."/>
            <person name="Bruce D."/>
            <person name="Goodwin L."/>
            <person name="Pitluck S."/>
            <person name="Larimer F.W."/>
            <person name="Land M.L."/>
            <person name="Hauser L."/>
            <person name="Sangwan P."/>
            <person name="de Vos W.M."/>
            <person name="Janssen P.H."/>
            <person name="Smidt H."/>
        </authorList>
    </citation>
    <scope>NUCLEOTIDE SEQUENCE [LARGE SCALE GENOMIC DNA]</scope>
    <source>
        <strain evidence="2 3">Ellin428</strain>
    </source>
</reference>
<dbReference type="GO" id="GO:0005506">
    <property type="term" value="F:iron ion binding"/>
    <property type="evidence" value="ECO:0007669"/>
    <property type="project" value="TreeGrafter"/>
</dbReference>